<dbReference type="InterPro" id="IPR008300">
    <property type="entry name" value="PTAC"/>
</dbReference>
<dbReference type="eggNOG" id="COG4869">
    <property type="taxonomic scope" value="Bacteria"/>
</dbReference>
<reference key="1">
    <citation type="submission" date="2010-11" db="EMBL/GenBank/DDBJ databases">
        <title>The complete sequence of chromosome of Isophaera pallida ATCC 43644.</title>
        <authorList>
            <consortium name="US DOE Joint Genome Institute (JGI-PGF)"/>
            <person name="Lucas S."/>
            <person name="Copeland A."/>
            <person name="Lapidus A."/>
            <person name="Bruce D."/>
            <person name="Goodwin L."/>
            <person name="Pitluck S."/>
            <person name="Kyrpides N."/>
            <person name="Mavromatis K."/>
            <person name="Pagani I."/>
            <person name="Ivanova N."/>
            <person name="Saunders E."/>
            <person name="Brettin T."/>
            <person name="Detter J.C."/>
            <person name="Han C."/>
            <person name="Tapia R."/>
            <person name="Land M."/>
            <person name="Hauser L."/>
            <person name="Markowitz V."/>
            <person name="Cheng J.-F."/>
            <person name="Hugenholtz P."/>
            <person name="Woyke T."/>
            <person name="Wu D."/>
            <person name="Eisen J.A."/>
        </authorList>
    </citation>
    <scope>NUCLEOTIDE SEQUENCE</scope>
    <source>
        <strain>ATCC 43644</strain>
    </source>
</reference>
<dbReference type="NCBIfam" id="NF011652">
    <property type="entry name" value="PRK15070.1"/>
    <property type="match status" value="1"/>
</dbReference>
<dbReference type="Proteomes" id="UP000008631">
    <property type="component" value="Chromosome"/>
</dbReference>
<evidence type="ECO:0000313" key="12">
    <source>
        <dbReference type="EMBL" id="ADV62208.1"/>
    </source>
</evidence>
<evidence type="ECO:0000256" key="9">
    <source>
        <dbReference type="ARBA" id="ARBA00024322"/>
    </source>
</evidence>
<evidence type="ECO:0000256" key="1">
    <source>
        <dbReference type="ARBA" id="ARBA00001947"/>
    </source>
</evidence>
<dbReference type="KEGG" id="ipa:Isop_1624"/>
<evidence type="ECO:0000256" key="2">
    <source>
        <dbReference type="ARBA" id="ARBA00007342"/>
    </source>
</evidence>
<dbReference type="GO" id="GO:0051144">
    <property type="term" value="P:1,2-propanediol catabolic process"/>
    <property type="evidence" value="ECO:0007669"/>
    <property type="project" value="UniProtKB-UniPathway"/>
</dbReference>
<dbReference type="HOGENOM" id="CLU_080676_0_1_0"/>
<accession>E8R081</accession>
<keyword evidence="13" id="KW-1185">Reference proteome</keyword>
<reference evidence="12 13" key="2">
    <citation type="journal article" date="2011" name="Stand. Genomic Sci.">
        <title>Complete genome sequence of Isosphaera pallida type strain (IS1B).</title>
        <authorList>
            <consortium name="US DOE Joint Genome Institute (JGI-PGF)"/>
            <person name="Goker M."/>
            <person name="Cleland D."/>
            <person name="Saunders E."/>
            <person name="Lapidus A."/>
            <person name="Nolan M."/>
            <person name="Lucas S."/>
            <person name="Hammon N."/>
            <person name="Deshpande S."/>
            <person name="Cheng J.F."/>
            <person name="Tapia R."/>
            <person name="Han C."/>
            <person name="Goodwin L."/>
            <person name="Pitluck S."/>
            <person name="Liolios K."/>
            <person name="Pagani I."/>
            <person name="Ivanova N."/>
            <person name="Mavromatis K."/>
            <person name="Pati A."/>
            <person name="Chen A."/>
            <person name="Palaniappan K."/>
            <person name="Land M."/>
            <person name="Hauser L."/>
            <person name="Chang Y.J."/>
            <person name="Jeffries C.D."/>
            <person name="Detter J.C."/>
            <person name="Beck B."/>
            <person name="Woyke T."/>
            <person name="Bristow J."/>
            <person name="Eisen J.A."/>
            <person name="Markowitz V."/>
            <person name="Hugenholtz P."/>
            <person name="Kyrpides N.C."/>
            <person name="Klenk H.P."/>
        </authorList>
    </citation>
    <scope>NUCLEOTIDE SEQUENCE [LARGE SCALE GENOMIC DNA]</scope>
    <source>
        <strain evidence="13">ATCC 43644 / DSM 9630 / IS1B</strain>
    </source>
</reference>
<dbReference type="STRING" id="575540.Isop_1624"/>
<evidence type="ECO:0000256" key="8">
    <source>
        <dbReference type="ARBA" id="ARBA00023315"/>
    </source>
</evidence>
<evidence type="ECO:0000313" key="13">
    <source>
        <dbReference type="Proteomes" id="UP000008631"/>
    </source>
</evidence>
<dbReference type="PIRSF" id="PIRSF010130">
    <property type="entry name" value="PduL"/>
    <property type="match status" value="1"/>
</dbReference>
<dbReference type="UniPathway" id="UPA00621"/>
<evidence type="ECO:0000256" key="7">
    <source>
        <dbReference type="ARBA" id="ARBA00022833"/>
    </source>
</evidence>
<dbReference type="EC" id="2.3.1.222" evidence="3 11"/>
<organism evidence="12 13">
    <name type="scientific">Isosphaera pallida (strain ATCC 43644 / DSM 9630 / IS1B)</name>
    <dbReference type="NCBI Taxonomy" id="575540"/>
    <lineage>
        <taxon>Bacteria</taxon>
        <taxon>Pseudomonadati</taxon>
        <taxon>Planctomycetota</taxon>
        <taxon>Planctomycetia</taxon>
        <taxon>Isosphaerales</taxon>
        <taxon>Isosphaeraceae</taxon>
        <taxon>Isosphaera</taxon>
    </lineage>
</organism>
<dbReference type="AlphaFoldDB" id="E8R081"/>
<evidence type="ECO:0000256" key="4">
    <source>
        <dbReference type="ARBA" id="ARBA00020837"/>
    </source>
</evidence>
<comment type="similarity">
    <text evidence="2 11">Belongs to the PduL family.</text>
</comment>
<evidence type="ECO:0000256" key="10">
    <source>
        <dbReference type="ARBA" id="ARBA00024446"/>
    </source>
</evidence>
<keyword evidence="5 11" id="KW-0808">Transferase</keyword>
<comment type="subcellular location">
    <subcellularLocation>
        <location evidence="9">Bacterial microcompartment</location>
    </subcellularLocation>
</comment>
<dbReference type="InParanoid" id="E8R081"/>
<protein>
    <recommendedName>
        <fullName evidence="4 11">Phosphate propanoyltransferase</fullName>
        <ecNumber evidence="3 11">2.3.1.222</ecNumber>
    </recommendedName>
</protein>
<evidence type="ECO:0000256" key="11">
    <source>
        <dbReference type="PIRNR" id="PIRNR010130"/>
    </source>
</evidence>
<keyword evidence="6" id="KW-0479">Metal-binding</keyword>
<evidence type="ECO:0000256" key="3">
    <source>
        <dbReference type="ARBA" id="ARBA00012206"/>
    </source>
</evidence>
<comment type="catalytic activity">
    <reaction evidence="11">
        <text>propanoyl-CoA + phosphate = propanoyl phosphate + CoA</text>
        <dbReference type="Rhea" id="RHEA:28046"/>
        <dbReference type="ChEBI" id="CHEBI:43474"/>
        <dbReference type="ChEBI" id="CHEBI:57287"/>
        <dbReference type="ChEBI" id="CHEBI:57392"/>
        <dbReference type="ChEBI" id="CHEBI:58933"/>
        <dbReference type="EC" id="2.3.1.222"/>
    </reaction>
</comment>
<dbReference type="PANTHER" id="PTHR39453:SF1">
    <property type="entry name" value="PHOSPHATE PROPANOYLTRANSFERASE"/>
    <property type="match status" value="1"/>
</dbReference>
<sequence>MTMLAPSQTGPNGRLARDQIEAVVRAVLARRLAGESSAGLQRSVTPGPTKPNLVVNISARHCHLTQKTVDRLFGPGYQLTKMRSLYQETDFAANETVAIVGPRRRVIPDLRILGPCRDFDQVELALTDAISLGLEIPVRLSGDIEGTPGALLVGPKGSVELEKGVIRAERHVHMNPDHAAYYGVKPLDRMNLRVYGRCPTTLEGVLVRVNPAWKLEVHIDTDEANACDLTRADKVELVKP</sequence>
<proteinExistence type="inferred from homology"/>
<name>E8R081_ISOPI</name>
<keyword evidence="8 11" id="KW-0012">Acyltransferase</keyword>
<gene>
    <name evidence="12" type="ordered locus">Isop_1624</name>
</gene>
<dbReference type="EMBL" id="CP002353">
    <property type="protein sequence ID" value="ADV62208.1"/>
    <property type="molecule type" value="Genomic_DNA"/>
</dbReference>
<evidence type="ECO:0000256" key="6">
    <source>
        <dbReference type="ARBA" id="ARBA00022723"/>
    </source>
</evidence>
<dbReference type="GO" id="GO:0031469">
    <property type="term" value="C:bacterial microcompartment"/>
    <property type="evidence" value="ECO:0007669"/>
    <property type="project" value="UniProtKB-SubCell"/>
</dbReference>
<dbReference type="GO" id="GO:0046872">
    <property type="term" value="F:metal ion binding"/>
    <property type="evidence" value="ECO:0007669"/>
    <property type="project" value="UniProtKB-KW"/>
</dbReference>
<dbReference type="RefSeq" id="WP_013564496.1">
    <property type="nucleotide sequence ID" value="NC_014962.1"/>
</dbReference>
<keyword evidence="10" id="KW-1283">Bacterial microcompartment</keyword>
<comment type="function">
    <text evidence="11">Involved in 1,2-propanediol (1,2-PD) degradation by catalyzing the conversion of propanoyl-CoA to propanoyl-phosphate.</text>
</comment>
<comment type="cofactor">
    <cofactor evidence="1">
        <name>Zn(2+)</name>
        <dbReference type="ChEBI" id="CHEBI:29105"/>
    </cofactor>
</comment>
<dbReference type="GO" id="GO:0016747">
    <property type="term" value="F:acyltransferase activity, transferring groups other than amino-acyl groups"/>
    <property type="evidence" value="ECO:0007669"/>
    <property type="project" value="InterPro"/>
</dbReference>
<keyword evidence="7" id="KW-0862">Zinc</keyword>
<dbReference type="Pfam" id="PF06130">
    <property type="entry name" value="PTAC"/>
    <property type="match status" value="1"/>
</dbReference>
<evidence type="ECO:0000256" key="5">
    <source>
        <dbReference type="ARBA" id="ARBA00022679"/>
    </source>
</evidence>
<dbReference type="PANTHER" id="PTHR39453">
    <property type="entry name" value="PHOSPHATE PROPANOYLTRANSFERASE"/>
    <property type="match status" value="1"/>
</dbReference>
<comment type="pathway">
    <text evidence="11">Polyol metabolism; 1,2-propanediol degradation.</text>
</comment>